<accession>A0A9W6VBV0</accession>
<organism evidence="3 4">
    <name type="scientific">Actinokineospora globicatena</name>
    <dbReference type="NCBI Taxonomy" id="103729"/>
    <lineage>
        <taxon>Bacteria</taxon>
        <taxon>Bacillati</taxon>
        <taxon>Actinomycetota</taxon>
        <taxon>Actinomycetes</taxon>
        <taxon>Pseudonocardiales</taxon>
        <taxon>Pseudonocardiaceae</taxon>
        <taxon>Actinokineospora</taxon>
    </lineage>
</organism>
<keyword evidence="4" id="KW-1185">Reference proteome</keyword>
<proteinExistence type="predicted"/>
<sequence length="461" mass="51645">MGTDGTSPHRGVFDGFEEYRTPRTGDYQQALTEGLVVLDANVLLNLYRYNKSARDDLLSVMGRIGDRLWVPHQAMREFWRNRESTLGALRGAANEAVTALEKAHRSSDSAISAWTKKAALPDRLRDDLNSRLESAYAEVRQAIEEQADIDASAHTYDTNEDHVLSRLATVLKRRVGHPLTVEDHAKAVVEAEDRIKHQRPPGYLDKDKEPDLRIGDYLVWEQLLCEAETRTLDTLFITSDTKDDWWTRSRDHLRGPRRELATEFHERTGCRLYMLQPQDLLDHASSLDVQIEPGSAEEVARVSQSREPSPPPRMEMSQATGMVDIGDGEMAVSPADYFQGMEDRVRAAVAILQAVCGPGWMIEPRSLRANPLGCRVTNGRVKRDVFWGPFAQINSLLFRAANSTHFTPALGAHPILAVVLDDNDVLSDDIRLGLVRTAGEFNVELHFLNGSFTLIPGAQEV</sequence>
<evidence type="ECO:0000313" key="4">
    <source>
        <dbReference type="Proteomes" id="UP001165042"/>
    </source>
</evidence>
<dbReference type="Proteomes" id="UP001165042">
    <property type="component" value="Unassembled WGS sequence"/>
</dbReference>
<feature type="domain" description="PIN like" evidence="2">
    <location>
        <begin position="35"/>
        <end position="260"/>
    </location>
</feature>
<evidence type="ECO:0000313" key="3">
    <source>
        <dbReference type="EMBL" id="GLW93546.1"/>
    </source>
</evidence>
<name>A0A9W6VBV0_9PSEU</name>
<evidence type="ECO:0000256" key="1">
    <source>
        <dbReference type="SAM" id="MobiDB-lite"/>
    </source>
</evidence>
<reference evidence="3" key="1">
    <citation type="submission" date="2023-02" db="EMBL/GenBank/DDBJ databases">
        <title>Actinokineospora globicatena NBRC 15670.</title>
        <authorList>
            <person name="Ichikawa N."/>
            <person name="Sato H."/>
            <person name="Tonouchi N."/>
        </authorList>
    </citation>
    <scope>NUCLEOTIDE SEQUENCE</scope>
    <source>
        <strain evidence="3">NBRC 15670</strain>
    </source>
</reference>
<gene>
    <name evidence="3" type="ORF">Aglo03_43620</name>
</gene>
<dbReference type="EMBL" id="BSSD01000006">
    <property type="protein sequence ID" value="GLW93546.1"/>
    <property type="molecule type" value="Genomic_DNA"/>
</dbReference>
<feature type="region of interest" description="Disordered" evidence="1">
    <location>
        <begin position="295"/>
        <end position="316"/>
    </location>
</feature>
<evidence type="ECO:0000259" key="2">
    <source>
        <dbReference type="Pfam" id="PF18476"/>
    </source>
</evidence>
<dbReference type="RefSeq" id="WP_285611878.1">
    <property type="nucleotide sequence ID" value="NZ_BSSD01000006.1"/>
</dbReference>
<dbReference type="AlphaFoldDB" id="A0A9W6VBV0"/>
<comment type="caution">
    <text evidence="3">The sequence shown here is derived from an EMBL/GenBank/DDBJ whole genome shotgun (WGS) entry which is preliminary data.</text>
</comment>
<protein>
    <recommendedName>
        <fullName evidence="2">PIN like domain-containing protein</fullName>
    </recommendedName>
</protein>
<dbReference type="InterPro" id="IPR041578">
    <property type="entry name" value="PIN_8"/>
</dbReference>
<dbReference type="Pfam" id="PF18476">
    <property type="entry name" value="PIN_8"/>
    <property type="match status" value="1"/>
</dbReference>